<dbReference type="Proteomes" id="UP000002696">
    <property type="component" value="Chromosome"/>
</dbReference>
<feature type="transmembrane region" description="Helical" evidence="6">
    <location>
        <begin position="330"/>
        <end position="352"/>
    </location>
</feature>
<feature type="transmembrane region" description="Helical" evidence="6">
    <location>
        <begin position="399"/>
        <end position="416"/>
    </location>
</feature>
<dbReference type="BioCyc" id="BSUB633149:G1GM8-3099-MONOMER"/>
<dbReference type="Gene3D" id="1.20.1250.20">
    <property type="entry name" value="MFS general substrate transporter like domains"/>
    <property type="match status" value="2"/>
</dbReference>
<feature type="domain" description="Major facilitator superfamily (MFS) profile" evidence="7">
    <location>
        <begin position="18"/>
        <end position="511"/>
    </location>
</feature>
<dbReference type="Pfam" id="PF07690">
    <property type="entry name" value="MFS_1"/>
    <property type="match status" value="1"/>
</dbReference>
<dbReference type="PROSITE" id="PS50850">
    <property type="entry name" value="MFS"/>
    <property type="match status" value="1"/>
</dbReference>
<evidence type="ECO:0000313" key="8">
    <source>
        <dbReference type="EMBL" id="ADL02388.1"/>
    </source>
</evidence>
<dbReference type="AlphaFoldDB" id="D9QPC5"/>
<evidence type="ECO:0000256" key="3">
    <source>
        <dbReference type="ARBA" id="ARBA00022692"/>
    </source>
</evidence>
<dbReference type="PANTHER" id="PTHR43702:SF3">
    <property type="entry name" value="PROTEIN TSGA"/>
    <property type="match status" value="1"/>
</dbReference>
<comment type="subcellular location">
    <subcellularLocation>
        <location evidence="1">Cell inner membrane</location>
        <topology evidence="1">Multi-pass membrane protein</topology>
    </subcellularLocation>
</comment>
<feature type="transmembrane region" description="Helical" evidence="6">
    <location>
        <begin position="185"/>
        <end position="208"/>
    </location>
</feature>
<evidence type="ECO:0000313" key="9">
    <source>
        <dbReference type="Proteomes" id="UP000002696"/>
    </source>
</evidence>
<evidence type="ECO:0000256" key="2">
    <source>
        <dbReference type="ARBA" id="ARBA00022475"/>
    </source>
</evidence>
<evidence type="ECO:0000259" key="7">
    <source>
        <dbReference type="PROSITE" id="PS50850"/>
    </source>
</evidence>
<feature type="transmembrane region" description="Helical" evidence="6">
    <location>
        <begin position="59"/>
        <end position="77"/>
    </location>
</feature>
<evidence type="ECO:0000256" key="5">
    <source>
        <dbReference type="ARBA" id="ARBA00023136"/>
    </source>
</evidence>
<dbReference type="RefSeq" id="WP_013270488.1">
    <property type="nucleotide sequence ID" value="NC_014375.1"/>
</dbReference>
<reference evidence="9" key="1">
    <citation type="journal article" date="2011" name="J. Bacteriol.">
        <title>Genome sequences of eight morphologically diverse alphaproteobacteria.</title>
        <authorList>
            <consortium name="US DOE Joint Genome Institute"/>
            <person name="Brown P.J."/>
            <person name="Kysela D.T."/>
            <person name="Buechlein A."/>
            <person name="Hemmerich C."/>
            <person name="Brun Y.V."/>
        </authorList>
    </citation>
    <scope>NUCLEOTIDE SEQUENCE [LARGE SCALE GENOMIC DNA]</scope>
    <source>
        <strain evidence="9">ATCC 15264 / DSM 4735 / LMG 14903 / NBRC 16000 / CB 81</strain>
    </source>
</reference>
<keyword evidence="3 6" id="KW-0812">Transmembrane</keyword>
<keyword evidence="4 6" id="KW-1133">Transmembrane helix</keyword>
<proteinExistence type="predicted"/>
<dbReference type="InterPro" id="IPR011701">
    <property type="entry name" value="MFS"/>
</dbReference>
<dbReference type="InterPro" id="IPR036259">
    <property type="entry name" value="MFS_trans_sf"/>
</dbReference>
<organism evidence="8 9">
    <name type="scientific">Brevundimonas subvibrioides (strain ATCC 15264 / DSM 4735 / LMG 14903 / NBRC 16000 / CB 81)</name>
    <name type="common">Caulobacter subvibrioides</name>
    <dbReference type="NCBI Taxonomy" id="633149"/>
    <lineage>
        <taxon>Bacteria</taxon>
        <taxon>Pseudomonadati</taxon>
        <taxon>Pseudomonadota</taxon>
        <taxon>Alphaproteobacteria</taxon>
        <taxon>Caulobacterales</taxon>
        <taxon>Caulobacteraceae</taxon>
        <taxon>Brevundimonas</taxon>
    </lineage>
</organism>
<keyword evidence="5 6" id="KW-0472">Membrane</keyword>
<keyword evidence="9" id="KW-1185">Reference proteome</keyword>
<feature type="transmembrane region" description="Helical" evidence="6">
    <location>
        <begin position="372"/>
        <end position="392"/>
    </location>
</feature>
<dbReference type="STRING" id="633149.Bresu_3082"/>
<feature type="transmembrane region" description="Helical" evidence="6">
    <location>
        <begin position="111"/>
        <end position="137"/>
    </location>
</feature>
<name>D9QPC5_BRESC</name>
<feature type="transmembrane region" description="Helical" evidence="6">
    <location>
        <begin position="422"/>
        <end position="445"/>
    </location>
</feature>
<feature type="transmembrane region" description="Helical" evidence="6">
    <location>
        <begin position="158"/>
        <end position="179"/>
    </location>
</feature>
<feature type="transmembrane region" description="Helical" evidence="6">
    <location>
        <begin position="457"/>
        <end position="477"/>
    </location>
</feature>
<evidence type="ECO:0000256" key="4">
    <source>
        <dbReference type="ARBA" id="ARBA00022989"/>
    </source>
</evidence>
<dbReference type="HOGENOM" id="CLU_028452_2_2_5"/>
<feature type="transmembrane region" description="Helical" evidence="6">
    <location>
        <begin position="483"/>
        <end position="506"/>
    </location>
</feature>
<dbReference type="GO" id="GO:0022857">
    <property type="term" value="F:transmembrane transporter activity"/>
    <property type="evidence" value="ECO:0007669"/>
    <property type="project" value="InterPro"/>
</dbReference>
<accession>D9QPC5</accession>
<dbReference type="EMBL" id="CP002102">
    <property type="protein sequence ID" value="ADL02388.1"/>
    <property type="molecule type" value="Genomic_DNA"/>
</dbReference>
<feature type="transmembrane region" description="Helical" evidence="6">
    <location>
        <begin position="287"/>
        <end position="309"/>
    </location>
</feature>
<gene>
    <name evidence="8" type="ordered locus">Bresu_3082</name>
</gene>
<feature type="transmembrane region" description="Helical" evidence="6">
    <location>
        <begin position="84"/>
        <end position="105"/>
    </location>
</feature>
<dbReference type="KEGG" id="bsb:Bresu_3082"/>
<dbReference type="GO" id="GO:0005886">
    <property type="term" value="C:plasma membrane"/>
    <property type="evidence" value="ECO:0007669"/>
    <property type="project" value="UniProtKB-SubCell"/>
</dbReference>
<evidence type="ECO:0000256" key="1">
    <source>
        <dbReference type="ARBA" id="ARBA00004429"/>
    </source>
</evidence>
<feature type="transmembrane region" description="Helical" evidence="6">
    <location>
        <begin position="21"/>
        <end position="47"/>
    </location>
</feature>
<dbReference type="InterPro" id="IPR050375">
    <property type="entry name" value="MFS_TsgA-like"/>
</dbReference>
<keyword evidence="2" id="KW-1003">Cell membrane</keyword>
<sequence>MTSLEMADAAPRKGTGLAFTYVTTLFFAWGFATSLIDPLIAAVRGAFSLSFTEALLTQFAWFTAYGVFALPAAFVLSRLGYARSIVGALAVMVLGALIVPLSTVLDFYPGVLVALFVIGGGVTLLQVAANPLAAALGPERQSHFRLVLSQAFNSLGTVVGPLLGATVMLSGGIFVAGGVTELGSLRALVLLGLGVAFGAVAGALLGALRRDLKAWLPLGAAIGLAVGWLVFLHNYVGGLAPSVAPLKPAIQIDWSQFFSFQSDVVATDAALIDPTLRAQTLGNIDTVFLGLAAFFAVLAVFIWIIRSKLTSANVSTERSASPLEALKSRWAVFGAFGIFIYVGSEVAIGSLMTNFLESQNILSLSVSDAGRLVALYWAGALMGRFAGSALLTRIKAAHLLIVCTAVAATLCMIVTQTGGTTAAFAALAVGLFNSIMFPAIFTLTLERSTAPASATSGLLVFGIIGGALLPLVAGRIADAAGGVINPAFFVPLLGYAALTVFAIAAARTAPRSAATGPSTGH</sequence>
<dbReference type="InParanoid" id="D9QPC5"/>
<evidence type="ECO:0000256" key="6">
    <source>
        <dbReference type="SAM" id="Phobius"/>
    </source>
</evidence>
<dbReference type="PANTHER" id="PTHR43702">
    <property type="entry name" value="L-FUCOSE-PROTON SYMPORTER"/>
    <property type="match status" value="1"/>
</dbReference>
<dbReference type="SUPFAM" id="SSF103473">
    <property type="entry name" value="MFS general substrate transporter"/>
    <property type="match status" value="2"/>
</dbReference>
<feature type="transmembrane region" description="Helical" evidence="6">
    <location>
        <begin position="215"/>
        <end position="236"/>
    </location>
</feature>
<dbReference type="eggNOG" id="COG0738">
    <property type="taxonomic scope" value="Bacteria"/>
</dbReference>
<protein>
    <submittedName>
        <fullName evidence="8">Major facilitator superfamily MFS_1</fullName>
    </submittedName>
</protein>
<dbReference type="InterPro" id="IPR020846">
    <property type="entry name" value="MFS_dom"/>
</dbReference>